<name>A0A6I2RBW4_FLAPL</name>
<dbReference type="EMBL" id="WKPR01000020">
    <property type="protein sequence ID" value="MSB21167.1"/>
    <property type="molecule type" value="Genomic_DNA"/>
</dbReference>
<dbReference type="RefSeq" id="WP_172697897.1">
    <property type="nucleotide sequence ID" value="NZ_JADNCN010000030.1"/>
</dbReference>
<evidence type="ECO:0000313" key="1">
    <source>
        <dbReference type="EMBL" id="MSB21167.1"/>
    </source>
</evidence>
<reference evidence="1 2" key="1">
    <citation type="journal article" date="2019" name="Nat. Med.">
        <title>A library of human gut bacterial isolates paired with longitudinal multiomics data enables mechanistic microbiome research.</title>
        <authorList>
            <person name="Poyet M."/>
            <person name="Groussin M."/>
            <person name="Gibbons S.M."/>
            <person name="Avila-Pacheco J."/>
            <person name="Jiang X."/>
            <person name="Kearney S.M."/>
            <person name="Perrotta A.R."/>
            <person name="Berdy B."/>
            <person name="Zhao S."/>
            <person name="Lieberman T.D."/>
            <person name="Swanson P.K."/>
            <person name="Smith M."/>
            <person name="Roesemann S."/>
            <person name="Alexander J.E."/>
            <person name="Rich S.A."/>
            <person name="Livny J."/>
            <person name="Vlamakis H."/>
            <person name="Clish C."/>
            <person name="Bullock K."/>
            <person name="Deik A."/>
            <person name="Scott J."/>
            <person name="Pierce K.A."/>
            <person name="Xavier R.J."/>
            <person name="Alm E.J."/>
        </authorList>
    </citation>
    <scope>NUCLEOTIDE SEQUENCE [LARGE SCALE GENOMIC DNA]</scope>
    <source>
        <strain evidence="1 2">BIOML-A2</strain>
    </source>
</reference>
<protein>
    <submittedName>
        <fullName evidence="1">Phage tail protein</fullName>
    </submittedName>
</protein>
<proteinExistence type="predicted"/>
<evidence type="ECO:0000313" key="2">
    <source>
        <dbReference type="Proteomes" id="UP000434475"/>
    </source>
</evidence>
<accession>A0A6I2RBW4</accession>
<dbReference type="PANTHER" id="PTHR35861:SF2">
    <property type="entry name" value="FELS-2 PROPHAGE PROTEIN"/>
    <property type="match status" value="1"/>
</dbReference>
<dbReference type="Proteomes" id="UP000434475">
    <property type="component" value="Unassembled WGS sequence"/>
</dbReference>
<dbReference type="AlphaFoldDB" id="A0A6I2RBW4"/>
<gene>
    <name evidence="1" type="ORF">GKE97_16810</name>
</gene>
<dbReference type="PANTHER" id="PTHR35861">
    <property type="match status" value="1"/>
</dbReference>
<organism evidence="1 2">
    <name type="scientific">Flavonifractor plautii</name>
    <name type="common">Fusobacterium plautii</name>
    <dbReference type="NCBI Taxonomy" id="292800"/>
    <lineage>
        <taxon>Bacteria</taxon>
        <taxon>Bacillati</taxon>
        <taxon>Bacillota</taxon>
        <taxon>Clostridia</taxon>
        <taxon>Eubacteriales</taxon>
        <taxon>Oscillospiraceae</taxon>
        <taxon>Flavonifractor</taxon>
    </lineage>
</organism>
<sequence length="476" mass="51744">MAEYFHGVSTRQVDTSVSTPVTADSGIAFVVGAAPAHTVGGSVNDPIMCQSYAEAVAAMGYSDNWGNYPICEAIYAQFKLYGVSPVVFVNILDPAKHKKSVSEQNYAVTDGKVLLPLEALKDTVKVTDYTAGEDFDLFYEGENLILEVIEGGSIPERTGELTIAFDAVDPSKIAEKDIIGGFEVSTKKYSGLELIDKVFPKYGIVCDMILAPGWSHKSTVAAAMRAKAETINGVFHGAKALIDIDTTEVTHYADAPAWKKTQNINDKAEILCWPLFGLGDYVFHASVHTAARMTATDSDNGGCPAESPSNKSLQIDRACLADGTTVLLDLNQANYLNSNGIVTALNFIGGYVLWGNETACFPADTDVKNYFIPVSRMFGWVANSLVLSYWSKLDKKMTRRLIDSIVNSVNIWLNGLVNEEKLLGGRVEFLEEENSETALMAGKAVFHIYMTPPSPMKECEFVLEYDADYVSSALAA</sequence>
<comment type="caution">
    <text evidence="1">The sequence shown here is derived from an EMBL/GenBank/DDBJ whole genome shotgun (WGS) entry which is preliminary data.</text>
</comment>
<dbReference type="InterPro" id="IPR052042">
    <property type="entry name" value="Tail_sheath_structural"/>
</dbReference>